<evidence type="ECO:0000313" key="1">
    <source>
        <dbReference type="EMBL" id="MFM9327842.1"/>
    </source>
</evidence>
<keyword evidence="2" id="KW-1185">Reference proteome</keyword>
<protein>
    <submittedName>
        <fullName evidence="1">Glucosamine-6-phosphate deaminase</fullName>
    </submittedName>
</protein>
<gene>
    <name evidence="1" type="ORF">ACI1P1_05940</name>
</gene>
<proteinExistence type="predicted"/>
<organism evidence="1 2">
    <name type="scientific">Paenibacillus mesotrionivorans</name>
    <dbReference type="NCBI Taxonomy" id="3160968"/>
    <lineage>
        <taxon>Bacteria</taxon>
        <taxon>Bacillati</taxon>
        <taxon>Bacillota</taxon>
        <taxon>Bacilli</taxon>
        <taxon>Bacillales</taxon>
        <taxon>Paenibacillaceae</taxon>
        <taxon>Paenibacillus</taxon>
    </lineage>
</organism>
<name>A0ACC7NXR3_9BACL</name>
<dbReference type="Proteomes" id="UP001631969">
    <property type="component" value="Unassembled WGS sequence"/>
</dbReference>
<accession>A0ACC7NXR3</accession>
<evidence type="ECO:0000313" key="2">
    <source>
        <dbReference type="Proteomes" id="UP001631969"/>
    </source>
</evidence>
<comment type="caution">
    <text evidence="1">The sequence shown here is derived from an EMBL/GenBank/DDBJ whole genome shotgun (WGS) entry which is preliminary data.</text>
</comment>
<dbReference type="EMBL" id="JBJURJ010000003">
    <property type="protein sequence ID" value="MFM9327842.1"/>
    <property type="molecule type" value="Genomic_DNA"/>
</dbReference>
<reference evidence="1" key="1">
    <citation type="submission" date="2024-12" db="EMBL/GenBank/DDBJ databases">
        <authorList>
            <person name="Wu N."/>
        </authorList>
    </citation>
    <scope>NUCLEOTIDE SEQUENCE</scope>
    <source>
        <strain evidence="1">P15</strain>
    </source>
</reference>
<sequence length="245" mass="27566">MKMNIYEHADQMGLEAARVSAAIIQEAVRTQGKARIVLSTGASQFPFFKHFVKMDIEWDKVEMFHLDEYVALPESHPASFRKYLKERFLQHVPVGKAWLVNGEGDPGQVVEELNRRIAEEPVDLALIGIGENGHIAFNDPPANFQVEEPYMVVNLSDTCKAQQVNEGWFANNGEVPKQAISMTVKQILRSRHIVSVVPHAAKAQAIADTVQQEVDSRYPATILKTHPSWQLFLDKESAALVYAWC</sequence>